<evidence type="ECO:0000259" key="6">
    <source>
        <dbReference type="Pfam" id="PF25371"/>
    </source>
</evidence>
<keyword evidence="8" id="KW-1185">Reference proteome</keyword>
<dbReference type="SUPFAM" id="SSF53335">
    <property type="entry name" value="S-adenosyl-L-methionine-dependent methyltransferases"/>
    <property type="match status" value="1"/>
</dbReference>
<evidence type="ECO:0000256" key="3">
    <source>
        <dbReference type="ARBA" id="ARBA00022679"/>
    </source>
</evidence>
<evidence type="ECO:0000313" key="8">
    <source>
        <dbReference type="Proteomes" id="UP000193200"/>
    </source>
</evidence>
<gene>
    <name evidence="7" type="primary">cfa_1</name>
    <name evidence="7" type="ORF">OCH7691_02077</name>
</gene>
<dbReference type="InterPro" id="IPR029063">
    <property type="entry name" value="SAM-dependent_MTases_sf"/>
</dbReference>
<keyword evidence="3 7" id="KW-0808">Transferase</keyword>
<proteinExistence type="inferred from homology"/>
<dbReference type="AlphaFoldDB" id="A0A1Y5SU49"/>
<keyword evidence="4" id="KW-0949">S-adenosyl-L-methionine</keyword>
<dbReference type="OrthoDB" id="9782855at2"/>
<reference evidence="7 8" key="1">
    <citation type="submission" date="2017-03" db="EMBL/GenBank/DDBJ databases">
        <authorList>
            <person name="Afonso C.L."/>
            <person name="Miller P.J."/>
            <person name="Scott M.A."/>
            <person name="Spackman E."/>
            <person name="Goraichik I."/>
            <person name="Dimitrov K.M."/>
            <person name="Suarez D.L."/>
            <person name="Swayne D.E."/>
        </authorList>
    </citation>
    <scope>NUCLEOTIDE SEQUENCE [LARGE SCALE GENOMIC DNA]</scope>
    <source>
        <strain evidence="7 8">CECT 7691</strain>
    </source>
</reference>
<protein>
    <submittedName>
        <fullName evidence="7">Cyclopropane-fatty-acyl-phospholipid synthase</fullName>
        <ecNumber evidence="7">2.1.1.79</ecNumber>
    </submittedName>
</protein>
<dbReference type="Gene3D" id="3.40.50.150">
    <property type="entry name" value="Vaccinia Virus protein VP39"/>
    <property type="match status" value="1"/>
</dbReference>
<dbReference type="PIRSF" id="PIRSF003085">
    <property type="entry name" value="CMAS"/>
    <property type="match status" value="1"/>
</dbReference>
<evidence type="ECO:0000313" key="7">
    <source>
        <dbReference type="EMBL" id="SLN48131.1"/>
    </source>
</evidence>
<dbReference type="GO" id="GO:0008610">
    <property type="term" value="P:lipid biosynthetic process"/>
    <property type="evidence" value="ECO:0007669"/>
    <property type="project" value="InterPro"/>
</dbReference>
<dbReference type="GO" id="GO:0008825">
    <property type="term" value="F:cyclopropane-fatty-acyl-phospholipid synthase activity"/>
    <property type="evidence" value="ECO:0007669"/>
    <property type="project" value="UniProtKB-EC"/>
</dbReference>
<dbReference type="InParanoid" id="A0A1Y5SU49"/>
<evidence type="ECO:0000256" key="5">
    <source>
        <dbReference type="ARBA" id="ARBA00023098"/>
    </source>
</evidence>
<dbReference type="CDD" id="cd02440">
    <property type="entry name" value="AdoMet_MTases"/>
    <property type="match status" value="1"/>
</dbReference>
<dbReference type="PANTHER" id="PTHR43667:SF1">
    <property type="entry name" value="CYCLOPROPANE-FATTY-ACYL-PHOSPHOLIPID SYNTHASE"/>
    <property type="match status" value="1"/>
</dbReference>
<dbReference type="GO" id="GO:0032259">
    <property type="term" value="P:methylation"/>
    <property type="evidence" value="ECO:0007669"/>
    <property type="project" value="UniProtKB-KW"/>
</dbReference>
<comment type="similarity">
    <text evidence="1">Belongs to the CFA/CMAS family.</text>
</comment>
<dbReference type="InterPro" id="IPR057206">
    <property type="entry name" value="DUF7884"/>
</dbReference>
<dbReference type="FunCoup" id="A0A1Y5SU49">
    <property type="interactions" value="350"/>
</dbReference>
<keyword evidence="2 7" id="KW-0489">Methyltransferase</keyword>
<evidence type="ECO:0000256" key="4">
    <source>
        <dbReference type="ARBA" id="ARBA00022691"/>
    </source>
</evidence>
<feature type="domain" description="DUF7884" evidence="6">
    <location>
        <begin position="7"/>
        <end position="69"/>
    </location>
</feature>
<dbReference type="Proteomes" id="UP000193200">
    <property type="component" value="Unassembled WGS sequence"/>
</dbReference>
<accession>A0A1Y5SU49</accession>
<evidence type="ECO:0000256" key="2">
    <source>
        <dbReference type="ARBA" id="ARBA00022603"/>
    </source>
</evidence>
<organism evidence="7 8">
    <name type="scientific">Oceanibacterium hippocampi</name>
    <dbReference type="NCBI Taxonomy" id="745714"/>
    <lineage>
        <taxon>Bacteria</taxon>
        <taxon>Pseudomonadati</taxon>
        <taxon>Pseudomonadota</taxon>
        <taxon>Alphaproteobacteria</taxon>
        <taxon>Sneathiellales</taxon>
        <taxon>Sneathiellaceae</taxon>
        <taxon>Oceanibacterium</taxon>
    </lineage>
</organism>
<dbReference type="InterPro" id="IPR003333">
    <property type="entry name" value="CMAS"/>
</dbReference>
<dbReference type="PANTHER" id="PTHR43667">
    <property type="entry name" value="CYCLOPROPANE-FATTY-ACYL-PHOSPHOLIPID SYNTHASE"/>
    <property type="match status" value="1"/>
</dbReference>
<keyword evidence="5" id="KW-0443">Lipid metabolism</keyword>
<dbReference type="InterPro" id="IPR050723">
    <property type="entry name" value="CFA/CMAS"/>
</dbReference>
<sequence>MFLLSRLLSRLMKVGTLDVIDADGRTHRFGPGGEPTAILRLHDRTVARDIALDPALRLGESYMDGRIDFGDPGLRAFMDLITLNLGWTDGEPFMRAIAAIRQFGRRLAQFNPIQRAVRNVAHHYDLSDQLYDLFLDPDRQYSCAYFEHPEDSLERAQAQKKRHIAAKLLLQPGQRVIDIGSGWGGLAIYLAQVADVEVTGVTLSREQHKYSNERAQALGLADRVRFEFRDFRLVEEQFDRIVSVGMFEHVGVNHYPAFFRKCRSLLKPDGVGLVHSIGRADGPGHTNAWIRKYIFPGGYSPALSEVIPVVEREALIATDIEILRLHYAQTLERWQQRFAANRDRVAEIYDERFCRMWEFYLVGSEMAFRHGGHMNFQLQFARHQEAVPRTRDYMGEWERAHPIDVPDSAAAAAE</sequence>
<name>A0A1Y5SU49_9PROT</name>
<dbReference type="Pfam" id="PF02353">
    <property type="entry name" value="CMAS"/>
    <property type="match status" value="1"/>
</dbReference>
<dbReference type="Pfam" id="PF25371">
    <property type="entry name" value="DUF7884"/>
    <property type="match status" value="1"/>
</dbReference>
<evidence type="ECO:0000256" key="1">
    <source>
        <dbReference type="ARBA" id="ARBA00010815"/>
    </source>
</evidence>
<dbReference type="EC" id="2.1.1.79" evidence="7"/>
<dbReference type="EMBL" id="FWFR01000001">
    <property type="protein sequence ID" value="SLN48131.1"/>
    <property type="molecule type" value="Genomic_DNA"/>
</dbReference>